<dbReference type="Proteomes" id="UP000006038">
    <property type="component" value="Unassembled WGS sequence"/>
</dbReference>
<evidence type="ECO:0000313" key="2">
    <source>
        <dbReference type="EnsemblPlants" id="OB02G17190.1"/>
    </source>
</evidence>
<organism evidence="2">
    <name type="scientific">Oryza brachyantha</name>
    <name type="common">malo sina</name>
    <dbReference type="NCBI Taxonomy" id="4533"/>
    <lineage>
        <taxon>Eukaryota</taxon>
        <taxon>Viridiplantae</taxon>
        <taxon>Streptophyta</taxon>
        <taxon>Embryophyta</taxon>
        <taxon>Tracheophyta</taxon>
        <taxon>Spermatophyta</taxon>
        <taxon>Magnoliopsida</taxon>
        <taxon>Liliopsida</taxon>
        <taxon>Poales</taxon>
        <taxon>Poaceae</taxon>
        <taxon>BOP clade</taxon>
        <taxon>Oryzoideae</taxon>
        <taxon>Oryzeae</taxon>
        <taxon>Oryzinae</taxon>
        <taxon>Oryza</taxon>
    </lineage>
</organism>
<keyword evidence="1" id="KW-0812">Transmembrane</keyword>
<sequence>MLNNRFVIHHLKNVVLQRPDQNFVKFTQNLNYAQHQQHASIYKTQVKDNKFLMTNFAVSFSPINFLCVWQLLMSSSGNAPETLMAPKMQE</sequence>
<keyword evidence="3" id="KW-1185">Reference proteome</keyword>
<proteinExistence type="predicted"/>
<evidence type="ECO:0000256" key="1">
    <source>
        <dbReference type="SAM" id="Phobius"/>
    </source>
</evidence>
<dbReference type="HOGENOM" id="CLU_2444377_0_0_1"/>
<keyword evidence="1" id="KW-0472">Membrane</keyword>
<name>J3LAQ2_ORYBR</name>
<dbReference type="EnsemblPlants" id="OB02G17190.1">
    <property type="protein sequence ID" value="OB02G17190.1"/>
    <property type="gene ID" value="OB02G17190"/>
</dbReference>
<reference evidence="2" key="1">
    <citation type="submission" date="2013-04" db="UniProtKB">
        <authorList>
            <consortium name="EnsemblPlants"/>
        </authorList>
    </citation>
    <scope>IDENTIFICATION</scope>
</reference>
<feature type="transmembrane region" description="Helical" evidence="1">
    <location>
        <begin position="51"/>
        <end position="72"/>
    </location>
</feature>
<dbReference type="AlphaFoldDB" id="J3LAQ2"/>
<protein>
    <submittedName>
        <fullName evidence="2">Uncharacterized protein</fullName>
    </submittedName>
</protein>
<accession>J3LAQ2</accession>
<evidence type="ECO:0000313" key="3">
    <source>
        <dbReference type="Proteomes" id="UP000006038"/>
    </source>
</evidence>
<dbReference type="Gramene" id="OB02G17190.1">
    <property type="protein sequence ID" value="OB02G17190.1"/>
    <property type="gene ID" value="OB02G17190"/>
</dbReference>
<keyword evidence="1" id="KW-1133">Transmembrane helix</keyword>